<dbReference type="Pfam" id="PF13424">
    <property type="entry name" value="TPR_12"/>
    <property type="match status" value="1"/>
</dbReference>
<dbReference type="Gene3D" id="1.10.260.40">
    <property type="entry name" value="lambda repressor-like DNA-binding domains"/>
    <property type="match status" value="1"/>
</dbReference>
<dbReference type="Pfam" id="PF01381">
    <property type="entry name" value="HTH_3"/>
    <property type="match status" value="1"/>
</dbReference>
<dbReference type="InterPro" id="IPR053163">
    <property type="entry name" value="HTH-type_regulator_Rgg"/>
</dbReference>
<dbReference type="InterPro" id="IPR019734">
    <property type="entry name" value="TPR_rpt"/>
</dbReference>
<reference evidence="3 4" key="1">
    <citation type="journal article" date="2018" name="Front. Microbiol.">
        <title>Description and Comparative Genomics of Macrococcus caseolyticus subsp. hominis subsp. nov., Macrococcus goetzii sp. nov., Macrococcus epidermidis sp. nov., and Macrococcus bohemicus sp. nov., Novel Macrococci From Human Clinical Material With Virulence Potential and Suspected Uptake of Foreign DNA by Natural Transformation.</title>
        <authorList>
            <person name="Maslanova I."/>
            <person name="Wertheimer Z."/>
            <person name="Sedlacek I."/>
            <person name="Svec P."/>
            <person name="Indrakova A."/>
            <person name="Kovarovic V."/>
            <person name="Schumann P."/>
            <person name="Sproer C."/>
            <person name="Kralova S."/>
            <person name="Sedo O."/>
            <person name="Kristofova L."/>
            <person name="Vrbovska V."/>
            <person name="Fuzik T."/>
            <person name="Petras P."/>
            <person name="Zdrahal Z."/>
            <person name="Ruzickova V."/>
            <person name="Doskar J."/>
            <person name="Pantucek R."/>
        </authorList>
    </citation>
    <scope>NUCLEOTIDE SEQUENCE [LARGE SCALE GENOMIC DNA]</scope>
    <source>
        <strain evidence="3 4">CCM 4927</strain>
    </source>
</reference>
<comment type="caution">
    <text evidence="3">The sequence shown here is derived from an EMBL/GenBank/DDBJ whole genome shotgun (WGS) entry which is preliminary data.</text>
</comment>
<accession>A0A364JKD4</accession>
<dbReference type="PROSITE" id="PS50005">
    <property type="entry name" value="TPR"/>
    <property type="match status" value="2"/>
</dbReference>
<dbReference type="PANTHER" id="PTHR37038">
    <property type="entry name" value="TRANSCRIPTIONAL REGULATOR-RELATED"/>
    <property type="match status" value="1"/>
</dbReference>
<evidence type="ECO:0000256" key="1">
    <source>
        <dbReference type="PROSITE-ProRule" id="PRU00339"/>
    </source>
</evidence>
<dbReference type="EMBL" id="MJBI02000011">
    <property type="protein sequence ID" value="RAI79098.1"/>
    <property type="molecule type" value="Genomic_DNA"/>
</dbReference>
<protein>
    <submittedName>
        <fullName evidence="3">Helix-turn-helix domain-containing protein</fullName>
    </submittedName>
</protein>
<dbReference type="Gene3D" id="1.25.40.10">
    <property type="entry name" value="Tetratricopeptide repeat domain"/>
    <property type="match status" value="3"/>
</dbReference>
<dbReference type="SMART" id="SM00530">
    <property type="entry name" value="HTH_XRE"/>
    <property type="match status" value="1"/>
</dbReference>
<dbReference type="SUPFAM" id="SSF48452">
    <property type="entry name" value="TPR-like"/>
    <property type="match status" value="3"/>
</dbReference>
<dbReference type="InterPro" id="IPR001387">
    <property type="entry name" value="Cro/C1-type_HTH"/>
</dbReference>
<proteinExistence type="predicted"/>
<name>A0A364JKD4_9STAP</name>
<dbReference type="Pfam" id="PF13181">
    <property type="entry name" value="TPR_8"/>
    <property type="match status" value="2"/>
</dbReference>
<dbReference type="GO" id="GO:0003677">
    <property type="term" value="F:DNA binding"/>
    <property type="evidence" value="ECO:0007669"/>
    <property type="project" value="InterPro"/>
</dbReference>
<dbReference type="PROSITE" id="PS50943">
    <property type="entry name" value="HTH_CROC1"/>
    <property type="match status" value="1"/>
</dbReference>
<sequence length="446" mass="52044">MVSYLWNVNFISFMIILYEKGVNLVVGQRIKELRNQANLTQQELADGIISRTYLSLIEKNSVHPSTNVLKKLSLRLNCTLEDFTNTSEDRNLSLLEIKKEIKWAENHVLMNDFKKLGEFINKNYETLESITEAERGAISWVTASYYFHQKDYDNARKYVEKAIAIVKKMRDVTIYLRSLELLGRIEYEVGNVMEAINQLTKANNITIVENVVNITRVSILYYLGQYYSRVGEFYVAIKLCEEAIDLNMKLNTYHMALNIENTLGRSYHATKDFEQAEYHYRRAISYAELRPVSFDLVGSLSNLAMLLVELKRTDEAYEIILKCNQMLDDHNFDHAYAVNIRLHLAEIMIRKSMYEEARAIIAENIKNDDTGYGEELMGDLEYQLENYQGALTYYKIALNGNEHVYYFGRISKKIAEIYVKLGDLEQSNEYYKKCINLYEDSLPYMV</sequence>
<dbReference type="SMART" id="SM00028">
    <property type="entry name" value="TPR"/>
    <property type="match status" value="6"/>
</dbReference>
<dbReference type="PANTHER" id="PTHR37038:SF14">
    <property type="entry name" value="TRANSCRIPTIONAL ACTIVATOR"/>
    <property type="match status" value="1"/>
</dbReference>
<evidence type="ECO:0000313" key="3">
    <source>
        <dbReference type="EMBL" id="RAI79098.1"/>
    </source>
</evidence>
<keyword evidence="1" id="KW-0802">TPR repeat</keyword>
<dbReference type="SUPFAM" id="SSF47413">
    <property type="entry name" value="lambda repressor-like DNA-binding domains"/>
    <property type="match status" value="1"/>
</dbReference>
<dbReference type="Proteomes" id="UP000229523">
    <property type="component" value="Unassembled WGS sequence"/>
</dbReference>
<evidence type="ECO:0000313" key="4">
    <source>
        <dbReference type="Proteomes" id="UP000229523"/>
    </source>
</evidence>
<gene>
    <name evidence="3" type="ORF">BFS35_012840</name>
</gene>
<feature type="domain" description="HTH cro/C1-type" evidence="2">
    <location>
        <begin position="30"/>
        <end position="83"/>
    </location>
</feature>
<dbReference type="CDD" id="cd00093">
    <property type="entry name" value="HTH_XRE"/>
    <property type="match status" value="1"/>
</dbReference>
<organism evidence="3 4">
    <name type="scientific">Macrococcoides goetzii</name>
    <dbReference type="NCBI Taxonomy" id="1891097"/>
    <lineage>
        <taxon>Bacteria</taxon>
        <taxon>Bacillati</taxon>
        <taxon>Bacillota</taxon>
        <taxon>Bacilli</taxon>
        <taxon>Bacillales</taxon>
        <taxon>Staphylococcaceae</taxon>
        <taxon>Macrococcoides</taxon>
    </lineage>
</organism>
<evidence type="ECO:0000259" key="2">
    <source>
        <dbReference type="PROSITE" id="PS50943"/>
    </source>
</evidence>
<feature type="repeat" description="TPR" evidence="1">
    <location>
        <begin position="408"/>
        <end position="441"/>
    </location>
</feature>
<feature type="repeat" description="TPR" evidence="1">
    <location>
        <begin position="217"/>
        <end position="250"/>
    </location>
</feature>
<dbReference type="InterPro" id="IPR011990">
    <property type="entry name" value="TPR-like_helical_dom_sf"/>
</dbReference>
<keyword evidence="4" id="KW-1185">Reference proteome</keyword>
<dbReference type="InterPro" id="IPR010982">
    <property type="entry name" value="Lambda_DNA-bd_dom_sf"/>
</dbReference>
<dbReference type="AlphaFoldDB" id="A0A364JKD4"/>